<evidence type="ECO:0000313" key="3">
    <source>
        <dbReference type="EMBL" id="OAT01788.1"/>
    </source>
</evidence>
<keyword evidence="4" id="KW-1185">Reference proteome</keyword>
<reference evidence="4" key="2">
    <citation type="journal article" date="2015" name="PLoS Genet.">
        <title>The dynamic genome and transcriptome of the human fungal pathogen Blastomyces and close relative Emmonsia.</title>
        <authorList>
            <person name="Munoz J.F."/>
            <person name="Gauthier G.M."/>
            <person name="Desjardins C.A."/>
            <person name="Gallo J.E."/>
            <person name="Holder J."/>
            <person name="Sullivan T.D."/>
            <person name="Marty A.J."/>
            <person name="Carmen J.C."/>
            <person name="Chen Z."/>
            <person name="Ding L."/>
            <person name="Gujja S."/>
            <person name="Magrini V."/>
            <person name="Misas E."/>
            <person name="Mitreva M."/>
            <person name="Priest M."/>
            <person name="Saif S."/>
            <person name="Whiston E.A."/>
            <person name="Young S."/>
            <person name="Zeng Q."/>
            <person name="Goldman W.E."/>
            <person name="Mardis E.R."/>
            <person name="Taylor J.W."/>
            <person name="McEwen J.G."/>
            <person name="Clay O.K."/>
            <person name="Klein B.S."/>
            <person name="Cuomo C.A."/>
        </authorList>
    </citation>
    <scope>NUCLEOTIDE SEQUENCE [LARGE SCALE GENOMIC DNA]</scope>
    <source>
        <strain evidence="4">ER-3 / ATCC MYA-2586</strain>
    </source>
</reference>
<dbReference type="EMBL" id="EQ999978">
    <property type="protein sequence ID" value="OAT01788.1"/>
    <property type="molecule type" value="Genomic_DNA"/>
</dbReference>
<name>A0ABX2VYB0_AJEDR</name>
<organism evidence="3 4">
    <name type="scientific">Ajellomyces dermatitidis (strain ER-3 / ATCC MYA-2586)</name>
    <name type="common">Blastomyces dermatitidis</name>
    <dbReference type="NCBI Taxonomy" id="559297"/>
    <lineage>
        <taxon>Eukaryota</taxon>
        <taxon>Fungi</taxon>
        <taxon>Dikarya</taxon>
        <taxon>Ascomycota</taxon>
        <taxon>Pezizomycotina</taxon>
        <taxon>Eurotiomycetes</taxon>
        <taxon>Eurotiomycetidae</taxon>
        <taxon>Onygenales</taxon>
        <taxon>Ajellomycetaceae</taxon>
        <taxon>Blastomyces</taxon>
    </lineage>
</organism>
<feature type="chain" id="PRO_5045033967" evidence="2">
    <location>
        <begin position="23"/>
        <end position="203"/>
    </location>
</feature>
<reference evidence="3" key="1">
    <citation type="submission" date="2009-02" db="EMBL/GenBank/DDBJ databases">
        <title>The Genome Sequence of Blastomyces dermatitidis strain ER-3.</title>
        <authorList>
            <consortium name="The Broad Institute Genome Sequencing Platform"/>
            <consortium name="Broad Institute Microbial Sequencing Center."/>
            <person name="Champion M."/>
            <person name="Cuomo C."/>
            <person name="Ma L.-J."/>
            <person name="Henn M.R."/>
            <person name="Klein B."/>
            <person name="Goldman B."/>
            <person name="Young S."/>
            <person name="Kodira C.D."/>
            <person name="Zeng Q."/>
            <person name="Koehrsen M."/>
            <person name="Alvarado L."/>
            <person name="Berlin A.M."/>
            <person name="Heiman D.I."/>
            <person name="Hepburn T.A."/>
            <person name="Saif S."/>
            <person name="Shea T.D."/>
            <person name="Shenoy N."/>
            <person name="Sykes S."/>
            <person name="Galagan J."/>
            <person name="Nusbaum C."/>
            <person name="Birren B."/>
        </authorList>
    </citation>
    <scope>NUCLEOTIDE SEQUENCE</scope>
    <source>
        <strain evidence="3">ER-3</strain>
    </source>
</reference>
<evidence type="ECO:0000256" key="2">
    <source>
        <dbReference type="SAM" id="SignalP"/>
    </source>
</evidence>
<dbReference type="Proteomes" id="UP000002039">
    <property type="component" value="Unassembled WGS sequence"/>
</dbReference>
<dbReference type="EMBL" id="EQ999978">
    <property type="protein sequence ID" value="OAT01789.1"/>
    <property type="molecule type" value="Genomic_DNA"/>
</dbReference>
<accession>A0ABX2VYB0</accession>
<protein>
    <submittedName>
        <fullName evidence="3">Uncharacterized protein</fullName>
    </submittedName>
</protein>
<proteinExistence type="predicted"/>
<keyword evidence="2" id="KW-0732">Signal</keyword>
<sequence length="203" mass="22813">MHFSVPSLGLGLALSLAMCVVADGVSHKRDVDVSNKHKHDHGHKPRGKDGDVYDLLKILNTDPLGFGHLGDDGVYRMYNRNGTVIDYLLLSSDEIEELIEKSPLKEQDKNHMRNLLGGVNSTNVDLQQIWFPAFNLRPHKLKYPDSLQRRGQRPPTSPVPGGLKEPPPRLRCIDIICFESGPCWEARCMLCSFWDDLPMGNCV</sequence>
<dbReference type="RefSeq" id="XP_045281515.1">
    <property type="nucleotide sequence ID" value="XM_045421775.1"/>
</dbReference>
<evidence type="ECO:0000313" key="4">
    <source>
        <dbReference type="Proteomes" id="UP000002039"/>
    </source>
</evidence>
<dbReference type="GeneID" id="69027990"/>
<feature type="region of interest" description="Disordered" evidence="1">
    <location>
        <begin position="145"/>
        <end position="164"/>
    </location>
</feature>
<gene>
    <name evidence="3" type="ORF">BDCG_06054</name>
</gene>
<evidence type="ECO:0000256" key="1">
    <source>
        <dbReference type="SAM" id="MobiDB-lite"/>
    </source>
</evidence>
<feature type="signal peptide" evidence="2">
    <location>
        <begin position="1"/>
        <end position="22"/>
    </location>
</feature>
<dbReference type="RefSeq" id="XP_045281516.1">
    <property type="nucleotide sequence ID" value="XM_045421776.1"/>
</dbReference>